<keyword evidence="3" id="KW-1185">Reference proteome</keyword>
<name>A0A3N4KV99_9PEZI</name>
<reference evidence="2 3" key="1">
    <citation type="journal article" date="2018" name="Nat. Ecol. Evol.">
        <title>Pezizomycetes genomes reveal the molecular basis of ectomycorrhizal truffle lifestyle.</title>
        <authorList>
            <person name="Murat C."/>
            <person name="Payen T."/>
            <person name="Noel B."/>
            <person name="Kuo A."/>
            <person name="Morin E."/>
            <person name="Chen J."/>
            <person name="Kohler A."/>
            <person name="Krizsan K."/>
            <person name="Balestrini R."/>
            <person name="Da Silva C."/>
            <person name="Montanini B."/>
            <person name="Hainaut M."/>
            <person name="Levati E."/>
            <person name="Barry K.W."/>
            <person name="Belfiori B."/>
            <person name="Cichocki N."/>
            <person name="Clum A."/>
            <person name="Dockter R.B."/>
            <person name="Fauchery L."/>
            <person name="Guy J."/>
            <person name="Iotti M."/>
            <person name="Le Tacon F."/>
            <person name="Lindquist E.A."/>
            <person name="Lipzen A."/>
            <person name="Malagnac F."/>
            <person name="Mello A."/>
            <person name="Molinier V."/>
            <person name="Miyauchi S."/>
            <person name="Poulain J."/>
            <person name="Riccioni C."/>
            <person name="Rubini A."/>
            <person name="Sitrit Y."/>
            <person name="Splivallo R."/>
            <person name="Traeger S."/>
            <person name="Wang M."/>
            <person name="Zifcakova L."/>
            <person name="Wipf D."/>
            <person name="Zambonelli A."/>
            <person name="Paolocci F."/>
            <person name="Nowrousian M."/>
            <person name="Ottonello S."/>
            <person name="Baldrian P."/>
            <person name="Spatafora J.W."/>
            <person name="Henrissat B."/>
            <person name="Nagy L.G."/>
            <person name="Aury J.M."/>
            <person name="Wincker P."/>
            <person name="Grigoriev I.V."/>
            <person name="Bonfante P."/>
            <person name="Martin F.M."/>
        </authorList>
    </citation>
    <scope>NUCLEOTIDE SEQUENCE [LARGE SCALE GENOMIC DNA]</scope>
    <source>
        <strain evidence="2 3">CCBAS932</strain>
    </source>
</reference>
<organism evidence="2 3">
    <name type="scientific">Morchella conica CCBAS932</name>
    <dbReference type="NCBI Taxonomy" id="1392247"/>
    <lineage>
        <taxon>Eukaryota</taxon>
        <taxon>Fungi</taxon>
        <taxon>Dikarya</taxon>
        <taxon>Ascomycota</taxon>
        <taxon>Pezizomycotina</taxon>
        <taxon>Pezizomycetes</taxon>
        <taxon>Pezizales</taxon>
        <taxon>Morchellaceae</taxon>
        <taxon>Morchella</taxon>
    </lineage>
</organism>
<gene>
    <name evidence="2" type="ORF">P167DRAFT_535062</name>
</gene>
<evidence type="ECO:0000256" key="1">
    <source>
        <dbReference type="SAM" id="MobiDB-lite"/>
    </source>
</evidence>
<feature type="region of interest" description="Disordered" evidence="1">
    <location>
        <begin position="124"/>
        <end position="145"/>
    </location>
</feature>
<feature type="compositionally biased region" description="Basic and acidic residues" evidence="1">
    <location>
        <begin position="134"/>
        <end position="145"/>
    </location>
</feature>
<dbReference type="EMBL" id="ML119123">
    <property type="protein sequence ID" value="RPB13349.1"/>
    <property type="molecule type" value="Genomic_DNA"/>
</dbReference>
<accession>A0A3N4KV99</accession>
<evidence type="ECO:0000313" key="3">
    <source>
        <dbReference type="Proteomes" id="UP000277580"/>
    </source>
</evidence>
<proteinExistence type="predicted"/>
<dbReference type="Proteomes" id="UP000277580">
    <property type="component" value="Unassembled WGS sequence"/>
</dbReference>
<evidence type="ECO:0000313" key="2">
    <source>
        <dbReference type="EMBL" id="RPB13349.1"/>
    </source>
</evidence>
<dbReference type="AlphaFoldDB" id="A0A3N4KV99"/>
<sequence length="145" mass="16041">MDGNHSITRETNFDSNEARTSPFLKLYVQTPPTFLPVMYAASQASSSSTEKSRQAHTCVIRLEVINPRVRADVVSKTVTSSQGLTADHQAPHKLTTLHITSNTLQNNSKIPHTQLKIKLIIPTAVRPNQPDPTHPTKPDIKKLKA</sequence>
<dbReference type="InParanoid" id="A0A3N4KV99"/>
<protein>
    <submittedName>
        <fullName evidence="2">Uncharacterized protein</fullName>
    </submittedName>
</protein>